<name>A0A2I2L4Q4_9VIRU</name>
<reference evidence="1" key="1">
    <citation type="submission" date="2017-08" db="EMBL/GenBank/DDBJ databases">
        <authorList>
            <consortium name="Urmite Genomes"/>
        </authorList>
    </citation>
    <scope>NUCLEOTIDE SEQUENCE [LARGE SCALE GENOMIC DNA]</scope>
    <source>
        <strain evidence="1">IHUMI-LCC2</strain>
    </source>
</reference>
<dbReference type="OrthoDB" id="38656at10239"/>
<dbReference type="GeneID" id="35382405"/>
<dbReference type="Proteomes" id="UP000236316">
    <property type="component" value="Segment"/>
</dbReference>
<protein>
    <submittedName>
        <fullName evidence="1">MORN-repeat protein</fullName>
    </submittedName>
</protein>
<dbReference type="Gene3D" id="2.20.110.10">
    <property type="entry name" value="Histone H3 K4-specific methyltransferase SET7/9 N-terminal domain"/>
    <property type="match status" value="1"/>
</dbReference>
<accession>A0A2I2L4Q4</accession>
<sequence>MNILGLTTDILFYNICYSSYEVAKLFSMVSNKFNKVSKGCNGEKRNIKEYFLEYKIIVDNFGNREEYWVDKVTEEKEGKYTRYDNDGFKRRECYYKNGKLEGLDIIWNSAKTCKELIPYKNGVIEGKYTTIYFKNWMEEIREEGNYINNKKEGNYVKFDIDDNMIEEGSYKNNRMQTCIIYGKNANMKRRYIYNYVENGKEAKLEEWRDEGQKFSEIYYLNDELNGKYILYWNNGKKKKECHFQNGFMIGDYTEWDENGNMIFYTNYK</sequence>
<organism evidence="1">
    <name type="scientific">Orpheovirus IHUMI-LCC2</name>
    <dbReference type="NCBI Taxonomy" id="2023057"/>
    <lineage>
        <taxon>Viruses</taxon>
        <taxon>Varidnaviria</taxon>
        <taxon>Bamfordvirae</taxon>
        <taxon>Nucleocytoviricota</taxon>
        <taxon>Megaviricetes</taxon>
        <taxon>Pimascovirales</taxon>
        <taxon>Ocovirineae</taxon>
        <taxon>Orpheoviridae</taxon>
        <taxon>Alphaorpheovirus</taxon>
        <taxon>Alphaorpheovirus massiliense</taxon>
    </lineage>
</organism>
<proteinExistence type="predicted"/>
<dbReference type="KEGG" id="vg:35382405"/>
<evidence type="ECO:0000313" key="2">
    <source>
        <dbReference type="Proteomes" id="UP000236316"/>
    </source>
</evidence>
<keyword evidence="2" id="KW-1185">Reference proteome</keyword>
<gene>
    <name evidence="1" type="ORF">ORPV_600</name>
</gene>
<dbReference type="RefSeq" id="YP_009448806.1">
    <property type="nucleotide sequence ID" value="NC_036594.1"/>
</dbReference>
<dbReference type="SUPFAM" id="SSF82185">
    <property type="entry name" value="Histone H3 K4-specific methyltransferase SET7/9 N-terminal domain"/>
    <property type="match status" value="2"/>
</dbReference>
<evidence type="ECO:0000313" key="1">
    <source>
        <dbReference type="EMBL" id="SNW62504.1"/>
    </source>
</evidence>
<dbReference type="EMBL" id="LT906555">
    <property type="protein sequence ID" value="SNW62504.1"/>
    <property type="molecule type" value="Genomic_DNA"/>
</dbReference>
<dbReference type="Gene3D" id="3.90.930.1">
    <property type="match status" value="1"/>
</dbReference>